<evidence type="ECO:0000313" key="5">
    <source>
        <dbReference type="EMBL" id="SAP43997.1"/>
    </source>
</evidence>
<dbReference type="EMBL" id="JAXUDK010000027">
    <property type="protein sequence ID" value="MDZ7469217.1"/>
    <property type="molecule type" value="Genomic_DNA"/>
</dbReference>
<reference evidence="5 7" key="1">
    <citation type="submission" date="2016-05" db="EMBL/GenBank/DDBJ databases">
        <authorList>
            <consortium name="Pathogen Informatics"/>
        </authorList>
    </citation>
    <scope>NUCLEOTIDE SEQUENCE [LARGE SCALE GENOMIC DNA]</scope>
    <source>
        <strain evidence="5 7">2880STDY5682802</strain>
        <strain evidence="6 9">NCTC12998</strain>
    </source>
</reference>
<evidence type="ECO:0000313" key="6">
    <source>
        <dbReference type="EMBL" id="VFS94387.1"/>
    </source>
</evidence>
<evidence type="ECO:0000313" key="9">
    <source>
        <dbReference type="Proteomes" id="UP000345637"/>
    </source>
</evidence>
<reference evidence="2 10" key="6">
    <citation type="submission" date="2023-12" db="EMBL/GenBank/DDBJ databases">
        <title>N/s.</title>
        <authorList>
            <person name="Dale J."/>
        </authorList>
    </citation>
    <scope>NUCLEOTIDE SEQUENCE [LARGE SCALE GENOMIC DNA]</scope>
    <source>
        <strain evidence="2 10">2023EL-01226</strain>
    </source>
</reference>
<dbReference type="Proteomes" id="UP000288843">
    <property type="component" value="Unassembled WGS sequence"/>
</dbReference>
<dbReference type="EMBL" id="CAADJE010000044">
    <property type="protein sequence ID" value="VFS94387.1"/>
    <property type="molecule type" value="Genomic_DNA"/>
</dbReference>
<dbReference type="Proteomes" id="UP000345637">
    <property type="component" value="Unassembled WGS sequence"/>
</dbReference>
<dbReference type="EMBL" id="DACSEA010000005">
    <property type="protein sequence ID" value="HAT1605454.1"/>
    <property type="molecule type" value="Genomic_DNA"/>
</dbReference>
<evidence type="ECO:0000313" key="7">
    <source>
        <dbReference type="Proteomes" id="UP000078124"/>
    </source>
</evidence>
<evidence type="ECO:0000313" key="4">
    <source>
        <dbReference type="EMBL" id="RWT21468.1"/>
    </source>
</evidence>
<dbReference type="EMBL" id="QKOX01000017">
    <property type="protein sequence ID" value="RWT21468.1"/>
    <property type="molecule type" value="Genomic_DNA"/>
</dbReference>
<dbReference type="GeneID" id="93755518"/>
<dbReference type="Proteomes" id="UP000078124">
    <property type="component" value="Unassembled WGS sequence"/>
</dbReference>
<evidence type="ECO:0000313" key="1">
    <source>
        <dbReference type="EMBL" id="HAT1605454.1"/>
    </source>
</evidence>
<evidence type="ECO:0000313" key="2">
    <source>
        <dbReference type="EMBL" id="MDZ7469217.1"/>
    </source>
</evidence>
<name>A0A0D8Q772_RAOPL</name>
<evidence type="ECO:0000313" key="3">
    <source>
        <dbReference type="EMBL" id="QFG76862.1"/>
    </source>
</evidence>
<evidence type="ECO:0000313" key="8">
    <source>
        <dbReference type="Proteomes" id="UP000288843"/>
    </source>
</evidence>
<evidence type="ECO:0000313" key="10">
    <source>
        <dbReference type="Proteomes" id="UP001293169"/>
    </source>
</evidence>
<accession>A0A0D8Q772</accession>
<sequence>MITHPEVRRWASVMLTSALRGEMSQEEILKQVHMICENHGSACLEDVIDEILIEAGRIGSGHSDGTFYRH</sequence>
<reference evidence="3" key="3">
    <citation type="submission" date="2018-05" db="EMBL/GenBank/DDBJ databases">
        <title>Bacterial isolates from healthy term breastfed infants carrying antibiotic resistance genes.</title>
        <authorList>
            <person name="Casaburi G."/>
        </authorList>
    </citation>
    <scope>NUCLEOTIDE SEQUENCE [LARGE SCALE GENOMIC DNA]</scope>
    <source>
        <strain evidence="3">7084_4</strain>
    </source>
</reference>
<dbReference type="RefSeq" id="WP_004858906.1">
    <property type="nucleotide sequence ID" value="NZ_ABZSJN020000055.1"/>
</dbReference>
<protein>
    <submittedName>
        <fullName evidence="5">Uncharacterized protein</fullName>
    </submittedName>
</protein>
<reference evidence="4 8" key="4">
    <citation type="submission" date="2018-06" db="EMBL/GenBank/DDBJ databases">
        <title>Carbapenemase-producing Enterobacteriaceae present in wastewater treatment plant effluent and nearby surface waters in the US.</title>
        <authorList>
            <person name="Mathys D.A."/>
            <person name="Mollenkopf D.F."/>
            <person name="Feicht S.M."/>
            <person name="Adams R.J."/>
            <person name="Albers A.L."/>
            <person name="Stuever D.M."/>
            <person name="Daniels J.B."/>
            <person name="Wittum T.E."/>
        </authorList>
    </citation>
    <scope>NUCLEOTIDE SEQUENCE [LARGE SCALE GENOMIC DNA]</scope>
    <source>
        <strain evidence="4 8">GEO_47_Down_B</strain>
    </source>
</reference>
<reference evidence="1" key="2">
    <citation type="journal article" date="2018" name="Genome Biol.">
        <title>SKESA: strategic k-mer extension for scrupulous assemblies.</title>
        <authorList>
            <person name="Souvorov A."/>
            <person name="Agarwala R."/>
            <person name="Lipman D.J."/>
        </authorList>
    </citation>
    <scope>NUCLEOTIDE SEQUENCE</scope>
    <source>
        <strain evidence="1">MISC063</strain>
    </source>
</reference>
<dbReference type="EMBL" id="FLAC01000001">
    <property type="protein sequence ID" value="SAP43997.1"/>
    <property type="molecule type" value="Genomic_DNA"/>
</dbReference>
<dbReference type="Proteomes" id="UP001293169">
    <property type="component" value="Unassembled WGS sequence"/>
</dbReference>
<dbReference type="EMBL" id="CP029752">
    <property type="protein sequence ID" value="QFG76862.1"/>
    <property type="molecule type" value="Genomic_DNA"/>
</dbReference>
<dbReference type="Proteomes" id="UP000864422">
    <property type="component" value="Unassembled WGS sequence"/>
</dbReference>
<keyword evidence="10" id="KW-1185">Reference proteome</keyword>
<proteinExistence type="predicted"/>
<gene>
    <name evidence="3" type="ORF">DMB90_16480</name>
    <name evidence="4" type="ORF">DN603_17230</name>
    <name evidence="1" type="ORF">I8Y23_001746</name>
    <name evidence="6" type="ORF">NCTC12998_07986</name>
    <name evidence="5" type="ORF">SAMEA2273876_00257</name>
    <name evidence="2" type="ORF">U5E74_26770</name>
</gene>
<organism evidence="5 7">
    <name type="scientific">Raoultella planticola</name>
    <name type="common">Klebsiella planticola</name>
    <dbReference type="NCBI Taxonomy" id="575"/>
    <lineage>
        <taxon>Bacteria</taxon>
        <taxon>Pseudomonadati</taxon>
        <taxon>Pseudomonadota</taxon>
        <taxon>Gammaproteobacteria</taxon>
        <taxon>Enterobacterales</taxon>
        <taxon>Enterobacteriaceae</taxon>
        <taxon>Klebsiella/Raoultella group</taxon>
        <taxon>Raoultella</taxon>
    </lineage>
</organism>
<dbReference type="AlphaFoldDB" id="A0A0D8Q772"/>
<reference evidence="1" key="5">
    <citation type="submission" date="2020-11" db="EMBL/GenBank/DDBJ databases">
        <authorList>
            <consortium name="NCBI Pathogen Detection Project"/>
        </authorList>
    </citation>
    <scope>NUCLEOTIDE SEQUENCE</scope>
    <source>
        <strain evidence="1">MISC063</strain>
    </source>
</reference>